<evidence type="ECO:0000313" key="1">
    <source>
        <dbReference type="EMBL" id="KZS05285.1"/>
    </source>
</evidence>
<protein>
    <submittedName>
        <fullName evidence="1">Uncharacterized protein</fullName>
    </submittedName>
</protein>
<dbReference type="EMBL" id="LRGB01002976">
    <property type="protein sequence ID" value="KZS05285.1"/>
    <property type="molecule type" value="Genomic_DNA"/>
</dbReference>
<keyword evidence="2" id="KW-1185">Reference proteome</keyword>
<name>A0A162DB80_9CRUS</name>
<gene>
    <name evidence="1" type="ORF">APZ42_031579</name>
</gene>
<comment type="caution">
    <text evidence="1">The sequence shown here is derived from an EMBL/GenBank/DDBJ whole genome shotgun (WGS) entry which is preliminary data.</text>
</comment>
<accession>A0A162DB80</accession>
<organism evidence="1 2">
    <name type="scientific">Daphnia magna</name>
    <dbReference type="NCBI Taxonomy" id="35525"/>
    <lineage>
        <taxon>Eukaryota</taxon>
        <taxon>Metazoa</taxon>
        <taxon>Ecdysozoa</taxon>
        <taxon>Arthropoda</taxon>
        <taxon>Crustacea</taxon>
        <taxon>Branchiopoda</taxon>
        <taxon>Diplostraca</taxon>
        <taxon>Cladocera</taxon>
        <taxon>Anomopoda</taxon>
        <taxon>Daphniidae</taxon>
        <taxon>Daphnia</taxon>
    </lineage>
</organism>
<proteinExistence type="predicted"/>
<dbReference type="Proteomes" id="UP000076858">
    <property type="component" value="Unassembled WGS sequence"/>
</dbReference>
<evidence type="ECO:0000313" key="2">
    <source>
        <dbReference type="Proteomes" id="UP000076858"/>
    </source>
</evidence>
<reference evidence="1 2" key="1">
    <citation type="submission" date="2016-03" db="EMBL/GenBank/DDBJ databases">
        <title>EvidentialGene: Evidence-directed Construction of Genes on Genomes.</title>
        <authorList>
            <person name="Gilbert D.G."/>
            <person name="Choi J.-H."/>
            <person name="Mockaitis K."/>
            <person name="Colbourne J."/>
            <person name="Pfrender M."/>
        </authorList>
    </citation>
    <scope>NUCLEOTIDE SEQUENCE [LARGE SCALE GENOMIC DNA]</scope>
    <source>
        <strain evidence="1 2">Xinb3</strain>
        <tissue evidence="1">Complete organism</tissue>
    </source>
</reference>
<sequence length="66" mass="7484">MRVTIVFVCLHKTFICSSTLRNKANEQQFMETSTAHGFVGGFALGRFPRHLPTVEIVSVIRLKSQF</sequence>
<dbReference type="AlphaFoldDB" id="A0A162DB80"/>